<evidence type="ECO:0000313" key="1">
    <source>
        <dbReference type="EMBL" id="SVC79441.1"/>
    </source>
</evidence>
<name>A0A382Q5E1_9ZZZZ</name>
<protein>
    <submittedName>
        <fullName evidence="1">Uncharacterized protein</fullName>
    </submittedName>
</protein>
<sequence>VKYHGIALILGEGKQSHGFTAPHKRSNAEKTMLKACTLIRR</sequence>
<reference evidence="1" key="1">
    <citation type="submission" date="2018-05" db="EMBL/GenBank/DDBJ databases">
        <authorList>
            <person name="Lanie J.A."/>
            <person name="Ng W.-L."/>
            <person name="Kazmierczak K.M."/>
            <person name="Andrzejewski T.M."/>
            <person name="Davidsen T.M."/>
            <person name="Wayne K.J."/>
            <person name="Tettelin H."/>
            <person name="Glass J.I."/>
            <person name="Rusch D."/>
            <person name="Podicherti R."/>
            <person name="Tsui H.-C.T."/>
            <person name="Winkler M.E."/>
        </authorList>
    </citation>
    <scope>NUCLEOTIDE SEQUENCE</scope>
</reference>
<gene>
    <name evidence="1" type="ORF">METZ01_LOCUS332295</name>
</gene>
<feature type="non-terminal residue" evidence="1">
    <location>
        <position position="41"/>
    </location>
</feature>
<accession>A0A382Q5E1</accession>
<dbReference type="AlphaFoldDB" id="A0A382Q5E1"/>
<proteinExistence type="predicted"/>
<feature type="non-terminal residue" evidence="1">
    <location>
        <position position="1"/>
    </location>
</feature>
<organism evidence="1">
    <name type="scientific">marine metagenome</name>
    <dbReference type="NCBI Taxonomy" id="408172"/>
    <lineage>
        <taxon>unclassified sequences</taxon>
        <taxon>metagenomes</taxon>
        <taxon>ecological metagenomes</taxon>
    </lineage>
</organism>
<dbReference type="EMBL" id="UINC01111315">
    <property type="protein sequence ID" value="SVC79441.1"/>
    <property type="molecule type" value="Genomic_DNA"/>
</dbReference>